<organism evidence="3 4">
    <name type="scientific">Ephemerocybe angulata</name>
    <dbReference type="NCBI Taxonomy" id="980116"/>
    <lineage>
        <taxon>Eukaryota</taxon>
        <taxon>Fungi</taxon>
        <taxon>Dikarya</taxon>
        <taxon>Basidiomycota</taxon>
        <taxon>Agaricomycotina</taxon>
        <taxon>Agaricomycetes</taxon>
        <taxon>Agaricomycetidae</taxon>
        <taxon>Agaricales</taxon>
        <taxon>Agaricineae</taxon>
        <taxon>Psathyrellaceae</taxon>
        <taxon>Ephemerocybe</taxon>
    </lineage>
</organism>
<name>A0A8H6LUG5_9AGAR</name>
<keyword evidence="4" id="KW-1185">Reference proteome</keyword>
<dbReference type="OrthoDB" id="1920326at2759"/>
<dbReference type="Gene3D" id="3.30.420.10">
    <property type="entry name" value="Ribonuclease H-like superfamily/Ribonuclease H"/>
    <property type="match status" value="2"/>
</dbReference>
<feature type="region of interest" description="Disordered" evidence="1">
    <location>
        <begin position="1"/>
        <end position="70"/>
    </location>
</feature>
<dbReference type="InterPro" id="IPR046616">
    <property type="entry name" value="DUF6729"/>
</dbReference>
<evidence type="ECO:0000259" key="2">
    <source>
        <dbReference type="Pfam" id="PF20499"/>
    </source>
</evidence>
<dbReference type="Proteomes" id="UP000521943">
    <property type="component" value="Unassembled WGS sequence"/>
</dbReference>
<evidence type="ECO:0000313" key="3">
    <source>
        <dbReference type="EMBL" id="KAF6742654.1"/>
    </source>
</evidence>
<comment type="caution">
    <text evidence="3">The sequence shown here is derived from an EMBL/GenBank/DDBJ whole genome shotgun (WGS) entry which is preliminary data.</text>
</comment>
<dbReference type="AlphaFoldDB" id="A0A8H6LUG5"/>
<feature type="compositionally biased region" description="Acidic residues" evidence="1">
    <location>
        <begin position="22"/>
        <end position="55"/>
    </location>
</feature>
<evidence type="ECO:0000313" key="4">
    <source>
        <dbReference type="Proteomes" id="UP000521943"/>
    </source>
</evidence>
<dbReference type="InterPro" id="IPR012337">
    <property type="entry name" value="RNaseH-like_sf"/>
</dbReference>
<feature type="region of interest" description="Disordered" evidence="1">
    <location>
        <begin position="469"/>
        <end position="510"/>
    </location>
</feature>
<sequence length="829" mass="92780">MDTQRVVREGPDAARSPTSNTLEDEADGSGVGEEDGPDGEDDEADTNTEGPDPDEAQVPRAANQRRPLPDWLTRQFNAHVEECRKRDSTGCPPLYANHKTFWFPQASTWFLMQRSDVTPELLHNPKFFLWDPRALAGTIPCPNCRTELQRHTHIPRPRRCVSFNSTFWMIGFRYRCPKCSTLKQAGINTTFRSWDSRILALLPPALAAEFPAHLSHRTAMDKGLVEWMRSCYQNGVGSRQFSDMMRVQHSNDRVAGRGPIAIIQIAYKAIVYIFQVSDMIKSGSLPHQLKGFLSNPHIWKRCIPMPNGSALNDLCALVLGKCLRKNVPERIGEGWEAESLTEAQTAYAACDAYASLQIFNRLTMIPIPRPVTSLPRNEPGPGTLVLVYSEDGRTVIARGCIAPESSGTTFDGLLLRSHLVIKIQHVNVPGAVLSTHRGKALSEFGPIPFSAIVGRSNLRTYQPLVAPIVENHPDSEPSPVSPERSHTPAAATGSEPSTIPSSELMPDSDENPVFPNLAASLLSWISSWTSQRSSLQTWVLSEIRRIIPPPDQLYAPVAKVFATYGPLKDAATKAPLFNTAAWKTAKQILQLIYDGFVSDPPGINLYVETGSGEKTGLPIYRCIRGTNNVEGGVHTHLRSHLPSNGTSIRHAQACLMDFVLRHNLQVGVLNSTGKRYKGHFDIWVTNEIHQLSILLRDKLEFRMPWPFEGWLNTKFYQASSEVIGILPVPRDVQLQNGISEYVENMTDERPPRYDSLARLQGTRKAILPVHTEQEFMLFKDLMQQNTSFRHPSNAQPSYPEAARIWNSYADLNSQIYYTVHIPQLFLTRF</sequence>
<feature type="compositionally biased region" description="Basic and acidic residues" evidence="1">
    <location>
        <begin position="1"/>
        <end position="12"/>
    </location>
</feature>
<dbReference type="SUPFAM" id="SSF53098">
    <property type="entry name" value="Ribonuclease H-like"/>
    <property type="match status" value="1"/>
</dbReference>
<dbReference type="PANTHER" id="PTHR47773:SF1">
    <property type="entry name" value="C2H2-TYPE DOMAIN-CONTAINING PROTEIN"/>
    <property type="match status" value="1"/>
</dbReference>
<accession>A0A8H6LUG5</accession>
<dbReference type="Pfam" id="PF20499">
    <property type="entry name" value="DUF6729"/>
    <property type="match status" value="1"/>
</dbReference>
<proteinExistence type="predicted"/>
<evidence type="ECO:0000256" key="1">
    <source>
        <dbReference type="SAM" id="MobiDB-lite"/>
    </source>
</evidence>
<dbReference type="InterPro" id="IPR036397">
    <property type="entry name" value="RNaseH_sf"/>
</dbReference>
<dbReference type="PANTHER" id="PTHR47773">
    <property type="entry name" value="SI:DKEY-9I5.2-RELATED"/>
    <property type="match status" value="1"/>
</dbReference>
<feature type="domain" description="DUF6729" evidence="2">
    <location>
        <begin position="97"/>
        <end position="252"/>
    </location>
</feature>
<protein>
    <recommendedName>
        <fullName evidence="2">DUF6729 domain-containing protein</fullName>
    </recommendedName>
</protein>
<reference evidence="3 4" key="1">
    <citation type="submission" date="2020-07" db="EMBL/GenBank/DDBJ databases">
        <title>Comparative genomics of pyrophilous fungi reveals a link between fire events and developmental genes.</title>
        <authorList>
            <consortium name="DOE Joint Genome Institute"/>
            <person name="Steindorff A.S."/>
            <person name="Carver A."/>
            <person name="Calhoun S."/>
            <person name="Stillman K."/>
            <person name="Liu H."/>
            <person name="Lipzen A."/>
            <person name="Pangilinan J."/>
            <person name="Labutti K."/>
            <person name="Bruns T.D."/>
            <person name="Grigoriev I.V."/>
        </authorList>
    </citation>
    <scope>NUCLEOTIDE SEQUENCE [LARGE SCALE GENOMIC DNA]</scope>
    <source>
        <strain evidence="3 4">CBS 144469</strain>
    </source>
</reference>
<gene>
    <name evidence="3" type="ORF">DFP72DRAFT_830205</name>
</gene>
<dbReference type="EMBL" id="JACGCI010000177">
    <property type="protein sequence ID" value="KAF6742654.1"/>
    <property type="molecule type" value="Genomic_DNA"/>
</dbReference>
<dbReference type="GO" id="GO:0003676">
    <property type="term" value="F:nucleic acid binding"/>
    <property type="evidence" value="ECO:0007669"/>
    <property type="project" value="InterPro"/>
</dbReference>